<reference evidence="1 2" key="1">
    <citation type="journal article" date="2015" name="Nature">
        <title>rRNA introns, odd ribosomes, and small enigmatic genomes across a large radiation of phyla.</title>
        <authorList>
            <person name="Brown C.T."/>
            <person name="Hug L.A."/>
            <person name="Thomas B.C."/>
            <person name="Sharon I."/>
            <person name="Castelle C.J."/>
            <person name="Singh A."/>
            <person name="Wilkins M.J."/>
            <person name="Williams K.H."/>
            <person name="Banfield J.F."/>
        </authorList>
    </citation>
    <scope>NUCLEOTIDE SEQUENCE [LARGE SCALE GENOMIC DNA]</scope>
</reference>
<sequence>MTEPDETSRKAEKQTRLKIEQYITLAEKLSLYLEPIPFSGID</sequence>
<dbReference type="Proteomes" id="UP000034797">
    <property type="component" value="Unassembled WGS sequence"/>
</dbReference>
<dbReference type="EMBL" id="LCJW01000031">
    <property type="protein sequence ID" value="KKT85449.1"/>
    <property type="molecule type" value="Genomic_DNA"/>
</dbReference>
<evidence type="ECO:0000313" key="1">
    <source>
        <dbReference type="EMBL" id="KKT85449.1"/>
    </source>
</evidence>
<accession>A0A0G1NMK3</accession>
<proteinExistence type="predicted"/>
<organism evidence="1 2">
    <name type="scientific">Candidatus Collierbacteria bacterium GW2011_GWA2_44_99</name>
    <dbReference type="NCBI Taxonomy" id="1618380"/>
    <lineage>
        <taxon>Bacteria</taxon>
        <taxon>Candidatus Collieribacteriota</taxon>
    </lineage>
</organism>
<protein>
    <submittedName>
        <fullName evidence="1">Uncharacterized protein</fullName>
    </submittedName>
</protein>
<comment type="caution">
    <text evidence="1">The sequence shown here is derived from an EMBL/GenBank/DDBJ whole genome shotgun (WGS) entry which is preliminary data.</text>
</comment>
<evidence type="ECO:0000313" key="2">
    <source>
        <dbReference type="Proteomes" id="UP000034797"/>
    </source>
</evidence>
<dbReference type="AlphaFoldDB" id="A0A0G1NMK3"/>
<gene>
    <name evidence="1" type="ORF">UW84_C0031G0007</name>
</gene>
<name>A0A0G1NMK3_9BACT</name>
<feature type="non-terminal residue" evidence="1">
    <location>
        <position position="42"/>
    </location>
</feature>